<dbReference type="RefSeq" id="WP_262166895.1">
    <property type="nucleotide sequence ID" value="NZ_CP104965.1"/>
</dbReference>
<proteinExistence type="inferred from homology"/>
<dbReference type="SUPFAM" id="SSF55729">
    <property type="entry name" value="Acyl-CoA N-acyltransferases (Nat)"/>
    <property type="match status" value="1"/>
</dbReference>
<dbReference type="PROSITE" id="PS51191">
    <property type="entry name" value="FEMABX"/>
    <property type="match status" value="1"/>
</dbReference>
<sequence length="394" mass="44230">MAAITDRLVHDDADAPRKSRQAGATALQLETQIVSGEEWDRTIAGFDEVCQEQLHMFAQTRWPAVTQEPMLFLDRGEIVGGALMMIQRLPLGIGAIAISKWAPIVRHGARADRDIIHAAMIDALVAEYADKRGQLLSVLPRASLTETNEDYERLIARGFQRGSVLGFPNRYIVNLRLGDAEQRKSLHQKWRYHLNKSEKEGLSFEHAGPERMAEFDALYTAMTDRKQFTDHSAYETVPSLMATDIDALRPELFFIRHEGELVAGALIFKAGDRAVYLYGATNDRALPLRAGYFMHWHIIRWLRDNTEAAWYDLGGTDGYQGLHQFKKGMVGDAGVIRPVPPVANYASNPLAYLLGTGAFNARDAYYQLRRVVDAWRNPKARPDQAPHVSTEGQG</sequence>
<dbReference type="InterPro" id="IPR038740">
    <property type="entry name" value="BioF2-like_GNAT_dom"/>
</dbReference>
<keyword evidence="4" id="KW-0573">Peptidoglycan synthesis</keyword>
<name>A0ABY6CC76_9HYPH</name>
<dbReference type="PANTHER" id="PTHR36174">
    <property type="entry name" value="LIPID II:GLYCINE GLYCYLTRANSFERASE"/>
    <property type="match status" value="1"/>
</dbReference>
<evidence type="ECO:0000313" key="9">
    <source>
        <dbReference type="Proteomes" id="UP001061862"/>
    </source>
</evidence>
<dbReference type="GO" id="GO:0016746">
    <property type="term" value="F:acyltransferase activity"/>
    <property type="evidence" value="ECO:0007669"/>
    <property type="project" value="UniProtKB-KW"/>
</dbReference>
<evidence type="ECO:0000256" key="5">
    <source>
        <dbReference type="ARBA" id="ARBA00023315"/>
    </source>
</evidence>
<evidence type="ECO:0000259" key="7">
    <source>
        <dbReference type="Pfam" id="PF13480"/>
    </source>
</evidence>
<evidence type="ECO:0000256" key="2">
    <source>
        <dbReference type="ARBA" id="ARBA00022679"/>
    </source>
</evidence>
<dbReference type="InterPro" id="IPR050644">
    <property type="entry name" value="PG_Glycine_Bridge_Synth"/>
</dbReference>
<evidence type="ECO:0000256" key="6">
    <source>
        <dbReference type="ARBA" id="ARBA00023316"/>
    </source>
</evidence>
<dbReference type="InterPro" id="IPR003447">
    <property type="entry name" value="FEMABX"/>
</dbReference>
<dbReference type="EMBL" id="CP104965">
    <property type="protein sequence ID" value="UXN68841.1"/>
    <property type="molecule type" value="Genomic_DNA"/>
</dbReference>
<dbReference type="Pfam" id="PF13480">
    <property type="entry name" value="Acetyltransf_6"/>
    <property type="match status" value="1"/>
</dbReference>
<evidence type="ECO:0000256" key="3">
    <source>
        <dbReference type="ARBA" id="ARBA00022960"/>
    </source>
</evidence>
<reference evidence="8 9" key="1">
    <citation type="submission" date="2022-09" db="EMBL/GenBank/DDBJ databases">
        <title>Interaction between co-microsymbionts with complementary sets of symbiotic genes in legume-rhizobium systems.</title>
        <authorList>
            <person name="Safronova V."/>
            <person name="Sazanova A."/>
            <person name="Afonin A."/>
            <person name="Chirak E."/>
        </authorList>
    </citation>
    <scope>NUCLEOTIDE SEQUENCE [LARGE SCALE GENOMIC DNA]</scope>
    <source>
        <strain evidence="8 9">A18/4-1</strain>
    </source>
</reference>
<dbReference type="Gene3D" id="3.40.630.30">
    <property type="match status" value="1"/>
</dbReference>
<dbReference type="EC" id="2.3.1.-" evidence="8"/>
<dbReference type="Proteomes" id="UP001061862">
    <property type="component" value="Chromosome"/>
</dbReference>
<keyword evidence="5 8" id="KW-0012">Acyltransferase</keyword>
<organism evidence="8 9">
    <name type="scientific">Devosia neptuniae</name>
    <dbReference type="NCBI Taxonomy" id="191302"/>
    <lineage>
        <taxon>Bacteria</taxon>
        <taxon>Pseudomonadati</taxon>
        <taxon>Pseudomonadota</taxon>
        <taxon>Alphaproteobacteria</taxon>
        <taxon>Hyphomicrobiales</taxon>
        <taxon>Devosiaceae</taxon>
        <taxon>Devosia</taxon>
    </lineage>
</organism>
<dbReference type="InterPro" id="IPR016181">
    <property type="entry name" value="Acyl_CoA_acyltransferase"/>
</dbReference>
<dbReference type="PANTHER" id="PTHR36174:SF1">
    <property type="entry name" value="LIPID II:GLYCINE GLYCYLTRANSFERASE"/>
    <property type="match status" value="1"/>
</dbReference>
<keyword evidence="6" id="KW-0961">Cell wall biogenesis/degradation</keyword>
<keyword evidence="3" id="KW-0133">Cell shape</keyword>
<accession>A0ABY6CC76</accession>
<keyword evidence="2 8" id="KW-0808">Transferase</keyword>
<protein>
    <submittedName>
        <fullName evidence="8">GNAT family N-acetyltransferase</fullName>
        <ecNumber evidence="8">2.3.1.-</ecNumber>
    </submittedName>
</protein>
<keyword evidence="9" id="KW-1185">Reference proteome</keyword>
<gene>
    <name evidence="8" type="ORF">N8A98_16535</name>
</gene>
<feature type="domain" description="BioF2-like acetyltransferase" evidence="7">
    <location>
        <begin position="188"/>
        <end position="317"/>
    </location>
</feature>
<evidence type="ECO:0000256" key="1">
    <source>
        <dbReference type="ARBA" id="ARBA00009943"/>
    </source>
</evidence>
<evidence type="ECO:0000256" key="4">
    <source>
        <dbReference type="ARBA" id="ARBA00022984"/>
    </source>
</evidence>
<comment type="similarity">
    <text evidence="1">Belongs to the FemABX family.</text>
</comment>
<evidence type="ECO:0000313" key="8">
    <source>
        <dbReference type="EMBL" id="UXN68841.1"/>
    </source>
</evidence>